<comment type="caution">
    <text evidence="1">The sequence shown here is derived from an EMBL/GenBank/DDBJ whole genome shotgun (WGS) entry which is preliminary data.</text>
</comment>
<organism evidence="1 2">
    <name type="scientific">Hyalomma asiaticum</name>
    <name type="common">Tick</name>
    <dbReference type="NCBI Taxonomy" id="266040"/>
    <lineage>
        <taxon>Eukaryota</taxon>
        <taxon>Metazoa</taxon>
        <taxon>Ecdysozoa</taxon>
        <taxon>Arthropoda</taxon>
        <taxon>Chelicerata</taxon>
        <taxon>Arachnida</taxon>
        <taxon>Acari</taxon>
        <taxon>Parasitiformes</taxon>
        <taxon>Ixodida</taxon>
        <taxon>Ixodoidea</taxon>
        <taxon>Ixodidae</taxon>
        <taxon>Hyalomminae</taxon>
        <taxon>Hyalomma</taxon>
    </lineage>
</organism>
<name>A0ACB7TNR2_HYAAI</name>
<accession>A0ACB7TNR2</accession>
<evidence type="ECO:0000313" key="1">
    <source>
        <dbReference type="EMBL" id="KAH6948638.1"/>
    </source>
</evidence>
<dbReference type="Proteomes" id="UP000821845">
    <property type="component" value="Chromosome 1"/>
</dbReference>
<evidence type="ECO:0000313" key="2">
    <source>
        <dbReference type="Proteomes" id="UP000821845"/>
    </source>
</evidence>
<proteinExistence type="predicted"/>
<dbReference type="EMBL" id="CM023481">
    <property type="protein sequence ID" value="KAH6948638.1"/>
    <property type="molecule type" value="Genomic_DNA"/>
</dbReference>
<keyword evidence="2" id="KW-1185">Reference proteome</keyword>
<sequence>MERTNVKAREREKAMPRRSGTLGSVNHAAAAPDVSQPQGSAYTARTRTHTHATRASLSPPQAQWVRPSPLDSSAGARQDLTQLSRSPLLASNVELSQGGQQQQHAPRGRVQHAERLKTLSRTDQQTARNEPVRKRGARATLGVFGAQPPRRHPMLQGPSRPVTTGGNNRAPPKRIALWASPTRTFEASADWNEASAFVMATSLREAAKATAGGARASNAKARRGVLAVPHITRHPLHAAVCNRISARLPKSGGRVAASGSRSARAVRAGTQFPPRNSDARTRLADGERHG</sequence>
<reference evidence="1" key="1">
    <citation type="submission" date="2020-05" db="EMBL/GenBank/DDBJ databases">
        <title>Large-scale comparative analyses of tick genomes elucidate their genetic diversity and vector capacities.</title>
        <authorList>
            <person name="Jia N."/>
            <person name="Wang J."/>
            <person name="Shi W."/>
            <person name="Du L."/>
            <person name="Sun Y."/>
            <person name="Zhan W."/>
            <person name="Jiang J."/>
            <person name="Wang Q."/>
            <person name="Zhang B."/>
            <person name="Ji P."/>
            <person name="Sakyi L.B."/>
            <person name="Cui X."/>
            <person name="Yuan T."/>
            <person name="Jiang B."/>
            <person name="Yang W."/>
            <person name="Lam T.T.-Y."/>
            <person name="Chang Q."/>
            <person name="Ding S."/>
            <person name="Wang X."/>
            <person name="Zhu J."/>
            <person name="Ruan X."/>
            <person name="Zhao L."/>
            <person name="Wei J."/>
            <person name="Que T."/>
            <person name="Du C."/>
            <person name="Cheng J."/>
            <person name="Dai P."/>
            <person name="Han X."/>
            <person name="Huang E."/>
            <person name="Gao Y."/>
            <person name="Liu J."/>
            <person name="Shao H."/>
            <person name="Ye R."/>
            <person name="Li L."/>
            <person name="Wei W."/>
            <person name="Wang X."/>
            <person name="Wang C."/>
            <person name="Yang T."/>
            <person name="Huo Q."/>
            <person name="Li W."/>
            <person name="Guo W."/>
            <person name="Chen H."/>
            <person name="Zhou L."/>
            <person name="Ni X."/>
            <person name="Tian J."/>
            <person name="Zhou Y."/>
            <person name="Sheng Y."/>
            <person name="Liu T."/>
            <person name="Pan Y."/>
            <person name="Xia L."/>
            <person name="Li J."/>
            <person name="Zhao F."/>
            <person name="Cao W."/>
        </authorList>
    </citation>
    <scope>NUCLEOTIDE SEQUENCE</scope>
    <source>
        <strain evidence="1">Hyas-2018</strain>
    </source>
</reference>
<protein>
    <submittedName>
        <fullName evidence="1">Uncharacterized protein</fullName>
    </submittedName>
</protein>
<gene>
    <name evidence="1" type="ORF">HPB50_025587</name>
</gene>